<comment type="function">
    <text evidence="1">Alpha-L-fucosidase is responsible for hydrolyzing the alpha-1,6-linked fucose joined to the reducing-end N-acetylglucosamine of the carbohydrate moieties of glycoproteins.</text>
</comment>
<evidence type="ECO:0000256" key="5">
    <source>
        <dbReference type="ARBA" id="ARBA00022801"/>
    </source>
</evidence>
<feature type="non-terminal residue" evidence="8">
    <location>
        <position position="356"/>
    </location>
</feature>
<keyword evidence="4" id="KW-0732">Signal</keyword>
<dbReference type="Gene3D" id="3.20.20.80">
    <property type="entry name" value="Glycosidases"/>
    <property type="match status" value="1"/>
</dbReference>
<keyword evidence="5" id="KW-0378">Hydrolase</keyword>
<comment type="caution">
    <text evidence="8">The sequence shown here is derived from an EMBL/GenBank/DDBJ whole genome shotgun (WGS) entry which is preliminary data.</text>
</comment>
<organism evidence="8 9">
    <name type="scientific">Paenibacillus sepulcri</name>
    <dbReference type="NCBI Taxonomy" id="359917"/>
    <lineage>
        <taxon>Bacteria</taxon>
        <taxon>Bacillati</taxon>
        <taxon>Bacillota</taxon>
        <taxon>Bacilli</taxon>
        <taxon>Bacillales</taxon>
        <taxon>Paenibacillaceae</taxon>
        <taxon>Paenibacillus</taxon>
    </lineage>
</organism>
<dbReference type="Proteomes" id="UP001519887">
    <property type="component" value="Unassembled WGS sequence"/>
</dbReference>
<dbReference type="InterPro" id="IPR016286">
    <property type="entry name" value="FUC_metazoa-typ"/>
</dbReference>
<dbReference type="SUPFAM" id="SSF51445">
    <property type="entry name" value="(Trans)glycosidases"/>
    <property type="match status" value="1"/>
</dbReference>
<proteinExistence type="inferred from homology"/>
<evidence type="ECO:0000256" key="4">
    <source>
        <dbReference type="ARBA" id="ARBA00022729"/>
    </source>
</evidence>
<gene>
    <name evidence="8" type="ORF">K0U00_36450</name>
</gene>
<evidence type="ECO:0000259" key="7">
    <source>
        <dbReference type="Pfam" id="PF01120"/>
    </source>
</evidence>
<dbReference type="InterPro" id="IPR017853">
    <property type="entry name" value="GH"/>
</dbReference>
<dbReference type="SMART" id="SM00812">
    <property type="entry name" value="Alpha_L_fucos"/>
    <property type="match status" value="1"/>
</dbReference>
<evidence type="ECO:0000313" key="9">
    <source>
        <dbReference type="Proteomes" id="UP001519887"/>
    </source>
</evidence>
<dbReference type="PRINTS" id="PR00741">
    <property type="entry name" value="GLHYDRLASE29"/>
</dbReference>
<dbReference type="InterPro" id="IPR000933">
    <property type="entry name" value="Glyco_hydro_29"/>
</dbReference>
<dbReference type="PANTHER" id="PTHR10030">
    <property type="entry name" value="ALPHA-L-FUCOSIDASE"/>
    <property type="match status" value="1"/>
</dbReference>
<accession>A0ABS7CF46</accession>
<protein>
    <recommendedName>
        <fullName evidence="3">alpha-L-fucosidase</fullName>
        <ecNumber evidence="3">3.2.1.51</ecNumber>
    </recommendedName>
</protein>
<dbReference type="Pfam" id="PF01120">
    <property type="entry name" value="Alpha_L_fucos"/>
    <property type="match status" value="1"/>
</dbReference>
<keyword evidence="6" id="KW-0326">Glycosidase</keyword>
<evidence type="ECO:0000256" key="6">
    <source>
        <dbReference type="ARBA" id="ARBA00023295"/>
    </source>
</evidence>
<sequence length="356" mass="41764">MKRFGDDRDVFFERRFGMFIHWGLYAIPAWHEQILWRGKGMMTRKEYEQLIHQFNPEEFDPDAWIDMAQAAGMQYMCITTKHHDGFCLWDTKYTDYNIMNSPYGKDILGMLAEACARRNFPLSLYYSCPDWHHPNYPNLGRHHEMFGARAGDDHDIHKYYDFVRKQVEELCTRYGKIYQFFWDVNVAEHYDPSLNEMIRELQPGILINERGPGPGDYNTPERVVPEGNEFDKPAEAVQSLGRESWGYRENEDYYRYKYVMQSVDKVLAMGGNYMLNVGPKADGTFPAESVAALKEIGGWYNRIKEAFDGTFPASSLVYKDEIVTSAGHRIERDHVLATKRDHMLYIHLYRDMQTTA</sequence>
<dbReference type="InterPro" id="IPR057739">
    <property type="entry name" value="Glyco_hydro_29_N"/>
</dbReference>
<comment type="similarity">
    <text evidence="2">Belongs to the glycosyl hydrolase 29 family.</text>
</comment>
<reference evidence="8 9" key="1">
    <citation type="submission" date="2021-07" db="EMBL/GenBank/DDBJ databases">
        <title>Paenibacillus radiodurans sp. nov., isolated from the southeastern edge of Tengger Desert.</title>
        <authorList>
            <person name="Zhang G."/>
        </authorList>
    </citation>
    <scope>NUCLEOTIDE SEQUENCE [LARGE SCALE GENOMIC DNA]</scope>
    <source>
        <strain evidence="8 9">CCM 7311</strain>
    </source>
</reference>
<keyword evidence="9" id="KW-1185">Reference proteome</keyword>
<dbReference type="EMBL" id="JAHZIK010001709">
    <property type="protein sequence ID" value="MBW7459563.1"/>
    <property type="molecule type" value="Genomic_DNA"/>
</dbReference>
<evidence type="ECO:0000256" key="1">
    <source>
        <dbReference type="ARBA" id="ARBA00004071"/>
    </source>
</evidence>
<evidence type="ECO:0000313" key="8">
    <source>
        <dbReference type="EMBL" id="MBW7459563.1"/>
    </source>
</evidence>
<evidence type="ECO:0000256" key="2">
    <source>
        <dbReference type="ARBA" id="ARBA00007951"/>
    </source>
</evidence>
<name>A0ABS7CF46_9BACL</name>
<dbReference type="PANTHER" id="PTHR10030:SF37">
    <property type="entry name" value="ALPHA-L-FUCOSIDASE-RELATED"/>
    <property type="match status" value="1"/>
</dbReference>
<dbReference type="EC" id="3.2.1.51" evidence="3"/>
<feature type="domain" description="Glycoside hydrolase family 29 N-terminal" evidence="7">
    <location>
        <begin position="10"/>
        <end position="302"/>
    </location>
</feature>
<dbReference type="PIRSF" id="PIRSF001092">
    <property type="entry name" value="Alpha-L-fucosidase"/>
    <property type="match status" value="1"/>
</dbReference>
<evidence type="ECO:0000256" key="3">
    <source>
        <dbReference type="ARBA" id="ARBA00012662"/>
    </source>
</evidence>